<protein>
    <recommendedName>
        <fullName evidence="3">DUF4190 domain-containing protein</fullName>
    </recommendedName>
</protein>
<keyword evidence="5" id="KW-1185">Reference proteome</keyword>
<comment type="caution">
    <text evidence="4">The sequence shown here is derived from an EMBL/GenBank/DDBJ whole genome shotgun (WGS) entry which is preliminary data.</text>
</comment>
<dbReference type="Proteomes" id="UP000019365">
    <property type="component" value="Unassembled WGS sequence"/>
</dbReference>
<name>W7UGA4_RUMFL</name>
<keyword evidence="2" id="KW-0472">Membrane</keyword>
<keyword evidence="2" id="KW-0812">Transmembrane</keyword>
<feature type="transmembrane region" description="Helical" evidence="2">
    <location>
        <begin position="108"/>
        <end position="133"/>
    </location>
</feature>
<dbReference type="RefSeq" id="WP_242836304.1">
    <property type="nucleotide sequence ID" value="NZ_ATAX01000028.1"/>
</dbReference>
<reference evidence="4 5" key="1">
    <citation type="journal article" date="2014" name="PLoS ONE">
        <title>Rumen cellulosomics: divergent fiber-degrading strategies revealed by comparative genome-wide analysis of six ruminococcal strains.</title>
        <authorList>
            <person name="Dassa B."/>
            <person name="Borovok I."/>
            <person name="Ruimy-Israeli V."/>
            <person name="Lamed R."/>
            <person name="Flint H.J."/>
            <person name="Duncan S.H."/>
            <person name="Henrissat B."/>
            <person name="Coutinho P."/>
            <person name="Morrison M."/>
            <person name="Mosoni P."/>
            <person name="Yeoman C.J."/>
            <person name="White B.A."/>
            <person name="Bayer E.A."/>
        </authorList>
    </citation>
    <scope>NUCLEOTIDE SEQUENCE [LARGE SCALE GENOMIC DNA]</scope>
    <source>
        <strain evidence="4 5">007c</strain>
    </source>
</reference>
<dbReference type="PATRIC" id="fig|1341157.4.peg.2463"/>
<gene>
    <name evidence="4" type="ORF">RF007C_15325</name>
</gene>
<dbReference type="eggNOG" id="ENOG5033A46">
    <property type="taxonomic scope" value="Bacteria"/>
</dbReference>
<dbReference type="InterPro" id="IPR025241">
    <property type="entry name" value="DUF4190"/>
</dbReference>
<evidence type="ECO:0000313" key="5">
    <source>
        <dbReference type="Proteomes" id="UP000019365"/>
    </source>
</evidence>
<dbReference type="AlphaFoldDB" id="W7UGA4"/>
<feature type="compositionally biased region" description="Low complexity" evidence="1">
    <location>
        <begin position="1"/>
        <end position="26"/>
    </location>
</feature>
<evidence type="ECO:0000256" key="2">
    <source>
        <dbReference type="SAM" id="Phobius"/>
    </source>
</evidence>
<evidence type="ECO:0000256" key="1">
    <source>
        <dbReference type="SAM" id="MobiDB-lite"/>
    </source>
</evidence>
<feature type="compositionally biased region" description="Polar residues" evidence="1">
    <location>
        <begin position="27"/>
        <end position="39"/>
    </location>
</feature>
<dbReference type="EMBL" id="ATAX01000028">
    <property type="protein sequence ID" value="EWM52983.1"/>
    <property type="molecule type" value="Genomic_DNA"/>
</dbReference>
<dbReference type="Pfam" id="PF13828">
    <property type="entry name" value="DUF4190"/>
    <property type="match status" value="1"/>
</dbReference>
<evidence type="ECO:0000259" key="3">
    <source>
        <dbReference type="Pfam" id="PF13828"/>
    </source>
</evidence>
<accession>W7UGA4</accession>
<proteinExistence type="predicted"/>
<feature type="transmembrane region" description="Helical" evidence="2">
    <location>
        <begin position="71"/>
        <end position="96"/>
    </location>
</feature>
<evidence type="ECO:0000313" key="4">
    <source>
        <dbReference type="EMBL" id="EWM52983.1"/>
    </source>
</evidence>
<feature type="region of interest" description="Disordered" evidence="1">
    <location>
        <begin position="1"/>
        <end position="39"/>
    </location>
</feature>
<sequence length="136" mass="14373">MDNNYNSDPGNNYNGQNNNGEQSGYSDAQSGYSNAQNGYNNPYNAPDFYSNVNNNQFINDTNKGKATASMVLGICSLIAWCLPILGIPCSIVGLTLGLKSKDSSNRGMAIAGIVMSSIGLGLSLINSIAGVILRLR</sequence>
<feature type="domain" description="DUF4190" evidence="3">
    <location>
        <begin position="66"/>
        <end position="125"/>
    </location>
</feature>
<organism evidence="4 5">
    <name type="scientific">Ruminococcus flavefaciens 007c</name>
    <dbReference type="NCBI Taxonomy" id="1341157"/>
    <lineage>
        <taxon>Bacteria</taxon>
        <taxon>Bacillati</taxon>
        <taxon>Bacillota</taxon>
        <taxon>Clostridia</taxon>
        <taxon>Eubacteriales</taxon>
        <taxon>Oscillospiraceae</taxon>
        <taxon>Ruminococcus</taxon>
    </lineage>
</organism>
<keyword evidence="2" id="KW-1133">Transmembrane helix</keyword>